<accession>A0ABN2Y9I0</accession>
<gene>
    <name evidence="1" type="ORF">GCM10009802_28720</name>
</gene>
<dbReference type="RefSeq" id="WP_027755599.1">
    <property type="nucleotide sequence ID" value="NZ_BAAAPF010000078.1"/>
</dbReference>
<name>A0ABN2Y9I0_9ACTN</name>
<evidence type="ECO:0000313" key="2">
    <source>
        <dbReference type="Proteomes" id="UP001500443"/>
    </source>
</evidence>
<evidence type="ECO:0000313" key="1">
    <source>
        <dbReference type="EMBL" id="GAA2124049.1"/>
    </source>
</evidence>
<sequence>MTTPHTENLVRVEKGEASEEELAALTAVLLARAAAPGPAHARHGGHGASAARWRRLERQHGFRAPHSWQR</sequence>
<dbReference type="Pfam" id="PF13822">
    <property type="entry name" value="ACC_epsilon"/>
    <property type="match status" value="1"/>
</dbReference>
<keyword evidence="2" id="KW-1185">Reference proteome</keyword>
<dbReference type="Proteomes" id="UP001500443">
    <property type="component" value="Unassembled WGS sequence"/>
</dbReference>
<dbReference type="EMBL" id="BAAAPF010000078">
    <property type="protein sequence ID" value="GAA2124049.1"/>
    <property type="molecule type" value="Genomic_DNA"/>
</dbReference>
<comment type="caution">
    <text evidence="1">The sequence shown here is derived from an EMBL/GenBank/DDBJ whole genome shotgun (WGS) entry which is preliminary data.</text>
</comment>
<proteinExistence type="predicted"/>
<evidence type="ECO:0008006" key="3">
    <source>
        <dbReference type="Google" id="ProtNLM"/>
    </source>
</evidence>
<protein>
    <recommendedName>
        <fullName evidence="3">Acyl-CoA carboxylase subunit epsilon</fullName>
    </recommendedName>
</protein>
<organism evidence="1 2">
    <name type="scientific">Streptomyces synnematoformans</name>
    <dbReference type="NCBI Taxonomy" id="415721"/>
    <lineage>
        <taxon>Bacteria</taxon>
        <taxon>Bacillati</taxon>
        <taxon>Actinomycetota</taxon>
        <taxon>Actinomycetes</taxon>
        <taxon>Kitasatosporales</taxon>
        <taxon>Streptomycetaceae</taxon>
        <taxon>Streptomyces</taxon>
    </lineage>
</organism>
<reference evidence="1 2" key="1">
    <citation type="journal article" date="2019" name="Int. J. Syst. Evol. Microbiol.">
        <title>The Global Catalogue of Microorganisms (GCM) 10K type strain sequencing project: providing services to taxonomists for standard genome sequencing and annotation.</title>
        <authorList>
            <consortium name="The Broad Institute Genomics Platform"/>
            <consortium name="The Broad Institute Genome Sequencing Center for Infectious Disease"/>
            <person name="Wu L."/>
            <person name="Ma J."/>
        </authorList>
    </citation>
    <scope>NUCLEOTIDE SEQUENCE [LARGE SCALE GENOMIC DNA]</scope>
    <source>
        <strain evidence="1 2">JCM 15481</strain>
    </source>
</reference>
<dbReference type="InterPro" id="IPR032716">
    <property type="entry name" value="ACC_epsilon"/>
</dbReference>